<evidence type="ECO:0000313" key="2">
    <source>
        <dbReference type="EnsemblMetazoa" id="XP_030828806"/>
    </source>
</evidence>
<feature type="chain" id="PRO_5029861556" evidence="1">
    <location>
        <begin position="18"/>
        <end position="1094"/>
    </location>
</feature>
<evidence type="ECO:0000256" key="1">
    <source>
        <dbReference type="SAM" id="SignalP"/>
    </source>
</evidence>
<dbReference type="AlphaFoldDB" id="A0A7M7MZ82"/>
<dbReference type="RefSeq" id="XP_030828806.1">
    <property type="nucleotide sequence ID" value="XM_030972946.1"/>
</dbReference>
<organism evidence="2 3">
    <name type="scientific">Strongylocentrotus purpuratus</name>
    <name type="common">Purple sea urchin</name>
    <dbReference type="NCBI Taxonomy" id="7668"/>
    <lineage>
        <taxon>Eukaryota</taxon>
        <taxon>Metazoa</taxon>
        <taxon>Echinodermata</taxon>
        <taxon>Eleutherozoa</taxon>
        <taxon>Echinozoa</taxon>
        <taxon>Echinoidea</taxon>
        <taxon>Euechinoidea</taxon>
        <taxon>Echinacea</taxon>
        <taxon>Camarodonta</taxon>
        <taxon>Echinidea</taxon>
        <taxon>Strongylocentrotidae</taxon>
        <taxon>Strongylocentrotus</taxon>
    </lineage>
</organism>
<dbReference type="OrthoDB" id="6060011at2759"/>
<reference evidence="3" key="1">
    <citation type="submission" date="2015-02" db="EMBL/GenBank/DDBJ databases">
        <title>Genome sequencing for Strongylocentrotus purpuratus.</title>
        <authorList>
            <person name="Murali S."/>
            <person name="Liu Y."/>
            <person name="Vee V."/>
            <person name="English A."/>
            <person name="Wang M."/>
            <person name="Skinner E."/>
            <person name="Han Y."/>
            <person name="Muzny D.M."/>
            <person name="Worley K.C."/>
            <person name="Gibbs R.A."/>
        </authorList>
    </citation>
    <scope>NUCLEOTIDE SEQUENCE</scope>
</reference>
<reference evidence="2" key="2">
    <citation type="submission" date="2021-01" db="UniProtKB">
        <authorList>
            <consortium name="EnsemblMetazoa"/>
        </authorList>
    </citation>
    <scope>IDENTIFICATION</scope>
</reference>
<feature type="signal peptide" evidence="1">
    <location>
        <begin position="1"/>
        <end position="17"/>
    </location>
</feature>
<dbReference type="OMA" id="PAIWPQW"/>
<dbReference type="InParanoid" id="A0A7M7MZ82"/>
<dbReference type="KEGG" id="spu:753895"/>
<proteinExistence type="predicted"/>
<dbReference type="EnsemblMetazoa" id="XM_030972946">
    <property type="protein sequence ID" value="XP_030828806"/>
    <property type="gene ID" value="LOC753895"/>
</dbReference>
<accession>A0A7M7MZ82</accession>
<evidence type="ECO:0000313" key="3">
    <source>
        <dbReference type="Proteomes" id="UP000007110"/>
    </source>
</evidence>
<name>A0A7M7MZ82_STRPU</name>
<keyword evidence="3" id="KW-1185">Reference proteome</keyword>
<dbReference type="Proteomes" id="UP000007110">
    <property type="component" value="Unassembled WGS sequence"/>
</dbReference>
<sequence>MMRVILLLAACVAVCSALECISSSASENLQALPASYKSHENFALFGKLTACPRENEELADSLRFFITPKEGVDVVLLNDQAGDFMFMPGTDYVGIMMFQYHVEDDQGRSEPSTVTINVQPKSASPSIDGAAHIIGLEDSDTELDFQIDDAQDEQWNDLSIALCSCAKDVTCDREDGCHCHLSLPDGWQIFSGDQQLTLEDLKSLSPSDVGNLVLRAAPSSAAQHCLDIHVIDPNNEDDPSMFKKPLNIHIHPLHTIFMKPQSVVSEVRPETPTPKIRQSVPVNLTTSQGRPYVFHDLRVMDGDGIKGTYMVTVRLDQGGLLWVRQDLRQDVVFLPLTEEIHTEDISPDKVYQLLQRFGTFKSGNRPFDLEENNNGAKVLTFIGSLEGINEVLATLTFVPWCSNWPVPPSWPVPAKSWMNHDPMTPPEDAHYPTIWPQWYPRFWYPFPSTHWSWWPRVMPPWWLSSPCSNWTSTVTMRVQEVPPPLTCQESKGTRSVSEWSARIAVNASEKLPKSLVTSNHFTYFKLDSRAVTIDTVLLRSPQYHLGENVTVNLTVVESNYATVEFPSTGLNYTRCQTIEQCNEELTNIKVTFKDGVQDVCLVTVQVDMYKANSSQLVDTLVVWAVNTTHQCADVASTHPTFELTPRQLMMRQGSVDNPLNLSSNLEVEDAAVVPGILHVKLYAEHGIITMKVPDGLRIYSDHMGQHEGISSYLSIAGPVPMVLEALAAARFTPFEPLYGGTVVMVDYRMPSTASQLLYGNVQPFRRTLVTIEIRGGIMPYMPVVVRPQEMCVSESSSLSINQTAVLRRFNVDETVSLTVTPDIGSVQPDTSQKAMYECPIQGDPTVDNQVDIECRYHSDCQDNLLCCPVGPRLTCMEGTLKANILLLATNQVYMSGDTAGINEMFNLNAVRYVPAPCLDGETYTDNIAIQVALSRNPEGDDVRANIPIHVLCNSQSQSVLPVVQELVNCEWSDWTSCIPEGSVCGLGSQQRHQICDSQDVIESRPCLNCTCAPTPTTLTDPSPSMEGCNSEVPVLKCPTGCSVGTYHMQMITFLCQPTSVEEQAKELESLETNIKIHDSCVCNYCSSYQYQRDD</sequence>
<protein>
    <submittedName>
        <fullName evidence="2">Uncharacterized protein</fullName>
    </submittedName>
</protein>
<keyword evidence="1" id="KW-0732">Signal</keyword>
<dbReference type="GeneID" id="753895"/>